<feature type="domain" description="TonB-dependent transporter Oar-like beta-barrel" evidence="6">
    <location>
        <begin position="244"/>
        <end position="1063"/>
    </location>
</feature>
<dbReference type="KEGG" id="trs:Terro_2602"/>
<dbReference type="InterPro" id="IPR057601">
    <property type="entry name" value="Oar-like_b-barrel"/>
</dbReference>
<gene>
    <name evidence="7" type="ordered locus">Terro_2238</name>
    <name evidence="8" type="ordered locus">Terro_2602</name>
</gene>
<evidence type="ECO:0000313" key="8">
    <source>
        <dbReference type="EMBL" id="AFL88842.1"/>
    </source>
</evidence>
<dbReference type="AlphaFoldDB" id="I3ZGY4"/>
<dbReference type="HOGENOM" id="CLU_006298_0_0_0"/>
<keyword evidence="3" id="KW-0998">Cell outer membrane</keyword>
<dbReference type="Gene3D" id="2.170.130.10">
    <property type="entry name" value="TonB-dependent receptor, plug domain"/>
    <property type="match status" value="1"/>
</dbReference>
<evidence type="ECO:0000313" key="7">
    <source>
        <dbReference type="EMBL" id="AFL88502.1"/>
    </source>
</evidence>
<evidence type="ECO:0000256" key="4">
    <source>
        <dbReference type="SAM" id="SignalP"/>
    </source>
</evidence>
<keyword evidence="4" id="KW-0732">Signal</keyword>
<keyword evidence="7" id="KW-0675">Receptor</keyword>
<dbReference type="InterPro" id="IPR012910">
    <property type="entry name" value="Plug_dom"/>
</dbReference>
<dbReference type="Proteomes" id="UP000006056">
    <property type="component" value="Chromosome"/>
</dbReference>
<dbReference type="InterPro" id="IPR008969">
    <property type="entry name" value="CarboxyPept-like_regulatory"/>
</dbReference>
<dbReference type="EMBL" id="CP003379">
    <property type="protein sequence ID" value="AFL88502.1"/>
    <property type="molecule type" value="Genomic_DNA"/>
</dbReference>
<dbReference type="Pfam" id="PF13620">
    <property type="entry name" value="CarboxypepD_reg"/>
    <property type="match status" value="1"/>
</dbReference>
<comment type="subcellular location">
    <subcellularLocation>
        <location evidence="1">Cell outer membrane</location>
    </subcellularLocation>
</comment>
<dbReference type="STRING" id="926566.Terro_2238"/>
<reference evidence="7 9" key="1">
    <citation type="submission" date="2012-06" db="EMBL/GenBank/DDBJ databases">
        <title>Complete genome of Terriglobus roseus DSM 18391.</title>
        <authorList>
            <consortium name="US DOE Joint Genome Institute (JGI-PGF)"/>
            <person name="Lucas S."/>
            <person name="Copeland A."/>
            <person name="Lapidus A."/>
            <person name="Glavina del Rio T."/>
            <person name="Dalin E."/>
            <person name="Tice H."/>
            <person name="Bruce D."/>
            <person name="Goodwin L."/>
            <person name="Pitluck S."/>
            <person name="Peters L."/>
            <person name="Mikhailova N."/>
            <person name="Munk A.C.C."/>
            <person name="Kyrpides N."/>
            <person name="Mavromatis K."/>
            <person name="Ivanova N."/>
            <person name="Brettin T."/>
            <person name="Detter J.C."/>
            <person name="Han C."/>
            <person name="Larimer F."/>
            <person name="Land M."/>
            <person name="Hauser L."/>
            <person name="Markowitz V."/>
            <person name="Cheng J.-F."/>
            <person name="Hugenholtz P."/>
            <person name="Woyke T."/>
            <person name="Wu D."/>
            <person name="Brambilla E."/>
            <person name="Klenk H.-P."/>
            <person name="Eisen J.A."/>
        </authorList>
    </citation>
    <scope>NUCLEOTIDE SEQUENCE [LARGE SCALE GENOMIC DNA]</scope>
    <source>
        <strain evidence="7">DSM 18391</strain>
        <strain evidence="9">DSM 18391 / NRRL B-41598 / KBS 63</strain>
    </source>
</reference>
<sequence>MKRSPFMPVLAVAASCVLANGMAFAQTSKGAISGVAKDPSGAAIGQTVITIKGEQTGETRTLTTGADGSFRVDALSPENYTISAEHEGFSKFTAQHVSVGSSTVTTYNVTLNVGSRGDTITVEASGETLNTENGQLAGTISANELAKLPVFTLNPLELASTVPGVQTVPAPDTNQLSNGVNLQVDGARPRSNNFLLDSQEINDVGIGGQAFQPNIPDLYENLTVLTSVASAEFGRSGGGVFNLVTKSGSNSFHGSVYDRYTSAGLNAVPNSLRGTDTPNPRQTSHTIGATGGGYIIKDKLFVYGGTQFQRFYGNTQISPVTLPTAAGVATLNSLTGVSAQQVALLKQYTANNAYLGSYAQVTNQPTSNVNIGVQPGCAASAQGGNCFVEEALFQRPAAALQNPDTQWSVRVDFKPSDKDSFYFRYLHDRQLLTPDFFANEAGGALGLDTQQGGTSELGAGSWTHVFTGNVLNELRVSETRINFSFAPTAATLANPAYSLPLLNLPGFPSSSLGPQTGAFPQGRAEDLYQVQDTFTYTHGRQSIRAGFDIGRQLEKDTIGVNAGTINYAKGTAQSALQNFLANQTGSSGSVTKTIGPRRTDPHVWRSGFFFQDDVKFAPNFTVNLGMRYDYTGNPENSLAYPGIDESNPYQPLTTVVRVKNDKNNLSPRIGFAYTPNQGGMFGSGKTVLRGGFGMFYDSYFSNFVTNAAQSAPNAIAGSLTSNTGVGIANANAALASFTPTLNTNASQTTVSSNLRNPVSYQYNLGIEQSVANAILAVRYVGVRSYDLFANSTLNPFSGVTGTRLNTSRGAITVRDNSASGNYNGLQTEFSRRFGSYLSVHANYTFSKSLDNGSEIFAIGDSNTSAPAILGPVGRRQEYAPSAFDHRHYASISYAFTPKGFHVANKFADTIVGALTRNYTFAGVEQFQSGSYGTFRLGSLDNNGDGSAANDRPILGNARAPFQTVGIDGSFVGGTPGVYYNNVAFNDPSNGALIPVTADQVHFLIPNNRSGQFNSRLLGRNSFSNPGTTRNDITVQKGFGTGLLGLERGLLLLRMDVQNIANHNDRGPYLETDILQYGTGPTSFETQSLARQGSLGRNIVLWGKFTF</sequence>
<evidence type="ECO:0000256" key="2">
    <source>
        <dbReference type="ARBA" id="ARBA00023136"/>
    </source>
</evidence>
<proteinExistence type="predicted"/>
<feature type="domain" description="TonB-dependent receptor plug" evidence="5">
    <location>
        <begin position="139"/>
        <end position="239"/>
    </location>
</feature>
<dbReference type="RefSeq" id="WP_014786071.1">
    <property type="nucleotide sequence ID" value="NC_018014.1"/>
</dbReference>
<accession>I3ZGY4</accession>
<dbReference type="InterPro" id="IPR036942">
    <property type="entry name" value="Beta-barrel_TonB_sf"/>
</dbReference>
<evidence type="ECO:0000256" key="3">
    <source>
        <dbReference type="ARBA" id="ARBA00023237"/>
    </source>
</evidence>
<keyword evidence="9" id="KW-1185">Reference proteome</keyword>
<dbReference type="SUPFAM" id="SSF49464">
    <property type="entry name" value="Carboxypeptidase regulatory domain-like"/>
    <property type="match status" value="1"/>
</dbReference>
<dbReference type="OrthoDB" id="97893at2"/>
<feature type="signal peptide" evidence="4">
    <location>
        <begin position="1"/>
        <end position="25"/>
    </location>
</feature>
<feature type="chain" id="PRO_5007673907" evidence="4">
    <location>
        <begin position="26"/>
        <end position="1106"/>
    </location>
</feature>
<dbReference type="EMBL" id="CP003379">
    <property type="protein sequence ID" value="AFL88842.1"/>
    <property type="molecule type" value="Genomic_DNA"/>
</dbReference>
<dbReference type="InterPro" id="IPR037066">
    <property type="entry name" value="Plug_dom_sf"/>
</dbReference>
<evidence type="ECO:0000313" key="9">
    <source>
        <dbReference type="Proteomes" id="UP000006056"/>
    </source>
</evidence>
<dbReference type="Pfam" id="PF07715">
    <property type="entry name" value="Plug"/>
    <property type="match status" value="1"/>
</dbReference>
<dbReference type="eggNOG" id="COG4771">
    <property type="taxonomic scope" value="Bacteria"/>
</dbReference>
<dbReference type="PROSITE" id="PS51257">
    <property type="entry name" value="PROKAR_LIPOPROTEIN"/>
    <property type="match status" value="1"/>
</dbReference>
<evidence type="ECO:0000259" key="6">
    <source>
        <dbReference type="Pfam" id="PF25183"/>
    </source>
</evidence>
<dbReference type="Gene3D" id="2.40.170.20">
    <property type="entry name" value="TonB-dependent receptor, beta-barrel domain"/>
    <property type="match status" value="1"/>
</dbReference>
<protein>
    <submittedName>
        <fullName evidence="7">Outer membrane receptor protein</fullName>
    </submittedName>
</protein>
<dbReference type="GO" id="GO:0009279">
    <property type="term" value="C:cell outer membrane"/>
    <property type="evidence" value="ECO:0007669"/>
    <property type="project" value="UniProtKB-SubCell"/>
</dbReference>
<evidence type="ECO:0000256" key="1">
    <source>
        <dbReference type="ARBA" id="ARBA00004442"/>
    </source>
</evidence>
<dbReference type="Gene3D" id="2.60.40.1120">
    <property type="entry name" value="Carboxypeptidase-like, regulatory domain"/>
    <property type="match status" value="1"/>
</dbReference>
<organism evidence="7 9">
    <name type="scientific">Terriglobus roseus (strain DSM 18391 / NRRL B-41598 / KBS 63)</name>
    <dbReference type="NCBI Taxonomy" id="926566"/>
    <lineage>
        <taxon>Bacteria</taxon>
        <taxon>Pseudomonadati</taxon>
        <taxon>Acidobacteriota</taxon>
        <taxon>Terriglobia</taxon>
        <taxon>Terriglobales</taxon>
        <taxon>Acidobacteriaceae</taxon>
        <taxon>Terriglobus</taxon>
    </lineage>
</organism>
<keyword evidence="2" id="KW-0472">Membrane</keyword>
<name>I3ZGY4_TERRK</name>
<dbReference type="KEGG" id="trs:Terro_2238"/>
<evidence type="ECO:0000259" key="5">
    <source>
        <dbReference type="Pfam" id="PF07715"/>
    </source>
</evidence>
<dbReference type="SUPFAM" id="SSF56935">
    <property type="entry name" value="Porins"/>
    <property type="match status" value="1"/>
</dbReference>
<dbReference type="Pfam" id="PF25183">
    <property type="entry name" value="OMP_b-brl_4"/>
    <property type="match status" value="1"/>
</dbReference>